<dbReference type="EMBL" id="JAJUPA010000005">
    <property type="protein sequence ID" value="MCQ9629839.1"/>
    <property type="molecule type" value="Genomic_DNA"/>
</dbReference>
<dbReference type="CDD" id="cd11530">
    <property type="entry name" value="NTP-PPase_DR2231_like"/>
    <property type="match status" value="1"/>
</dbReference>
<reference evidence="1 2" key="1">
    <citation type="submission" date="2021-12" db="EMBL/GenBank/DDBJ databases">
        <title>Identification and characterization of A. suis stains in western Canada.</title>
        <authorList>
            <person name="Kulathunga D.G.R.S."/>
            <person name="De Oliveira Costa M."/>
        </authorList>
    </citation>
    <scope>NUCLEOTIDE SEQUENCE [LARGE SCALE GENOMIC DNA]</scope>
    <source>
        <strain evidence="1 2">18_292</strain>
    </source>
</reference>
<name>A0ABT1WTS9_ACTSU</name>
<gene>
    <name evidence="1" type="ORF">LZL92_06005</name>
</gene>
<dbReference type="InterPro" id="IPR033653">
    <property type="entry name" value="NTP-PPase_DR2231-like"/>
</dbReference>
<sequence length="220" mass="24713">MIKANNFVNILNATTNIANALGHGGKLFVKSYEFPDGELTIVLTTEDGKELTFKVKVKNKEEEMQQNTINQIENWFKTAVPNPTIDNQRVQLGCHFEEVTEMLEALGLFEGLFCAGDKLFELAAHLREFDNNNKFIEHLSAKEKIELLDALCDQIVTAIGVAYMFGFDIQGALEEVANSNDSKFEDGKPVFNEHGKIAKGKNYFKPELSKFIKSEDLENG</sequence>
<comment type="caution">
    <text evidence="1">The sequence shown here is derived from an EMBL/GenBank/DDBJ whole genome shotgun (WGS) entry which is preliminary data.</text>
</comment>
<organism evidence="1 2">
    <name type="scientific">Actinobacillus suis</name>
    <dbReference type="NCBI Taxonomy" id="716"/>
    <lineage>
        <taxon>Bacteria</taxon>
        <taxon>Pseudomonadati</taxon>
        <taxon>Pseudomonadota</taxon>
        <taxon>Gammaproteobacteria</taxon>
        <taxon>Pasteurellales</taxon>
        <taxon>Pasteurellaceae</taxon>
        <taxon>Actinobacillus</taxon>
    </lineage>
</organism>
<dbReference type="InterPro" id="IPR023292">
    <property type="entry name" value="NTP_PyroPHydrolase-like_dom_sf"/>
</dbReference>
<accession>A0ABT1WTS9</accession>
<evidence type="ECO:0000313" key="2">
    <source>
        <dbReference type="Proteomes" id="UP001206331"/>
    </source>
</evidence>
<dbReference type="Proteomes" id="UP001206331">
    <property type="component" value="Unassembled WGS sequence"/>
</dbReference>
<dbReference type="RefSeq" id="WP_014991288.1">
    <property type="nucleotide sequence ID" value="NZ_CP090556.1"/>
</dbReference>
<proteinExistence type="predicted"/>
<evidence type="ECO:0000313" key="1">
    <source>
        <dbReference type="EMBL" id="MCQ9629839.1"/>
    </source>
</evidence>
<dbReference type="Gene3D" id="1.10.3420.10">
    <property type="entry name" value="putative ntp pyrophosphohydrolase like domain"/>
    <property type="match status" value="1"/>
</dbReference>
<protein>
    <submittedName>
        <fullName evidence="1">Nucleoside triphosphate pyrophosphohydrolase family protein</fullName>
    </submittedName>
</protein>
<keyword evidence="2" id="KW-1185">Reference proteome</keyword>